<dbReference type="InterPro" id="IPR000884">
    <property type="entry name" value="TSP1_rpt"/>
</dbReference>
<evidence type="ECO:0000313" key="3">
    <source>
        <dbReference type="Proteomes" id="UP000694865"/>
    </source>
</evidence>
<dbReference type="InterPro" id="IPR000742">
    <property type="entry name" value="EGF"/>
</dbReference>
<protein>
    <submittedName>
        <fullName evidence="4">Uncharacterized protein LOC102806247</fullName>
    </submittedName>
</protein>
<dbReference type="PROSITE" id="PS50092">
    <property type="entry name" value="TSP1"/>
    <property type="match status" value="1"/>
</dbReference>
<dbReference type="PANTHER" id="PTHR16897">
    <property type="entry name" value="OS10G0105400 PROTEIN"/>
    <property type="match status" value="1"/>
</dbReference>
<reference evidence="4" key="1">
    <citation type="submission" date="2025-08" db="UniProtKB">
        <authorList>
            <consortium name="RefSeq"/>
        </authorList>
    </citation>
    <scope>IDENTIFICATION</scope>
    <source>
        <tissue evidence="4">Testes</tissue>
    </source>
</reference>
<gene>
    <name evidence="4" type="primary">LOC102806247</name>
</gene>
<dbReference type="Pfam" id="PF00090">
    <property type="entry name" value="TSP_1"/>
    <property type="match status" value="1"/>
</dbReference>
<evidence type="ECO:0000259" key="2">
    <source>
        <dbReference type="PROSITE" id="PS00022"/>
    </source>
</evidence>
<dbReference type="InterPro" id="IPR036383">
    <property type="entry name" value="TSP1_rpt_sf"/>
</dbReference>
<proteinExistence type="predicted"/>
<dbReference type="PANTHER" id="PTHR16897:SF2">
    <property type="entry name" value="OS03G0226600 PROTEIN"/>
    <property type="match status" value="1"/>
</dbReference>
<dbReference type="PROSITE" id="PS00022">
    <property type="entry name" value="EGF_1"/>
    <property type="match status" value="1"/>
</dbReference>
<dbReference type="SMART" id="SM00209">
    <property type="entry name" value="TSP1"/>
    <property type="match status" value="1"/>
</dbReference>
<dbReference type="Proteomes" id="UP000694865">
    <property type="component" value="Unplaced"/>
</dbReference>
<accession>A0ABM0MJ98</accession>
<evidence type="ECO:0000313" key="4">
    <source>
        <dbReference type="RefSeq" id="XP_006820089.1"/>
    </source>
</evidence>
<evidence type="ECO:0000256" key="1">
    <source>
        <dbReference type="SAM" id="SignalP"/>
    </source>
</evidence>
<sequence length="950" mass="106005">MKLDLILLTCFVILASFDNTESWRRRRRRRACGPSNCQVSGWNAWGACSAPCGTSGTQTRTRYVTVGQSCGGSCPYHMSESQGCNNPGCNGHGSPLTSSCSCVDEWWDTCCDKPCTAIANCQQLHCTSSTNQACHRCNYDRGGDIIAYQLLDYGGYPNRICEQRCSWRPDSQFCYPGQCTTTPSTCSCAPNFSGNNCLQMNTSPVMQYCLGTLIQTTGDYRADAECDDHVTAPTTVFTNIQPDRIQVEWHNSYTGPNAADWPQQFYVEDFKVGVISASYDWWVIRGGNNVKTGTVTCSIGYNQDNPHQAMHDCDVTGDIVFTFQHGDRFYFTAKARNGGYITIRNYDATSGYTINPKNYYTGIDVAHTADFTLDYQPPAHCTVTGSCSDNMLDRGPAITKIGDITVQYNGWHDDLSGILRYEYEVYKMQAYGDVLGYRSISPVLSGQVDLPATQFSIILSDPGVYCVMLTVDDVAGNHNRARRFLIFDDVNGVNTTDQFPIWVDSAAENTTHLWQTDLQDPSNTGPQVVMQWPGHFYNWFHREHKFLNAIEDNSPPLTSDYEEVTGQPPTTRSREAIPNINAIVRFEVNYGIDHQGGRTITSPTGNWQDVDDILVEQQGFDIPRNDGDSIHLWVRATDVMGNTNQDDVLIHVDSSPPEIHHISLMRHGQTQLAVHNSVDLYDMRVVFQTYDDHSGLHNIHWKLADMADGNVVHGEGQVAVRRPIVGNTTCDPPNCGCIQKNNECYYRDYAIELDANKLNLSTGNHDHDYIFTITVTNNAMLVDVKTFQVTVDTSPPHEGTVHDSRTGETDLDYQQDIQIFASWDGFFDRESGILFYVYIFGESCSEMQDGTFDIPITEPAINTTSTYAEWTAPDIGTYHCTVVAYNRALEPSNPVCSDGITIDTSPPTLSEIVIDDAIIKAGVIKDGDGNVWMVNTTRYRHQVVNVSDEC</sequence>
<feature type="chain" id="PRO_5045310207" evidence="1">
    <location>
        <begin position="23"/>
        <end position="950"/>
    </location>
</feature>
<dbReference type="SUPFAM" id="SSF82895">
    <property type="entry name" value="TSP-1 type 1 repeat"/>
    <property type="match status" value="1"/>
</dbReference>
<dbReference type="RefSeq" id="XP_006820089.1">
    <property type="nucleotide sequence ID" value="XM_006820026.1"/>
</dbReference>
<keyword evidence="1" id="KW-0732">Signal</keyword>
<keyword evidence="3" id="KW-1185">Reference proteome</keyword>
<name>A0ABM0MJ98_SACKO</name>
<feature type="non-terminal residue" evidence="4">
    <location>
        <position position="950"/>
    </location>
</feature>
<dbReference type="Gene3D" id="2.20.100.10">
    <property type="entry name" value="Thrombospondin type-1 (TSP1) repeat"/>
    <property type="match status" value="1"/>
</dbReference>
<feature type="signal peptide" evidence="1">
    <location>
        <begin position="1"/>
        <end position="22"/>
    </location>
</feature>
<dbReference type="GeneID" id="102806247"/>
<feature type="domain" description="EGF-like" evidence="2">
    <location>
        <begin position="186"/>
        <end position="197"/>
    </location>
</feature>
<organism evidence="3 4">
    <name type="scientific">Saccoglossus kowalevskii</name>
    <name type="common">Acorn worm</name>
    <dbReference type="NCBI Taxonomy" id="10224"/>
    <lineage>
        <taxon>Eukaryota</taxon>
        <taxon>Metazoa</taxon>
        <taxon>Hemichordata</taxon>
        <taxon>Enteropneusta</taxon>
        <taxon>Harrimaniidae</taxon>
        <taxon>Saccoglossus</taxon>
    </lineage>
</organism>